<dbReference type="Proteomes" id="UP000290567">
    <property type="component" value="Unassembled WGS sequence"/>
</dbReference>
<dbReference type="SUPFAM" id="SSF53448">
    <property type="entry name" value="Nucleotide-diphospho-sugar transferases"/>
    <property type="match status" value="1"/>
</dbReference>
<proteinExistence type="predicted"/>
<dbReference type="Pfam" id="PF00535">
    <property type="entry name" value="Glycos_transf_2"/>
    <property type="match status" value="1"/>
</dbReference>
<reference evidence="3" key="1">
    <citation type="submission" date="2019-02" db="EMBL/GenBank/DDBJ databases">
        <title>Draft genome sequence of Enterococcus sp. Gos25-1.</title>
        <authorList>
            <person name="Tanaka N."/>
            <person name="Shiwa Y."/>
            <person name="Fujita N."/>
        </authorList>
    </citation>
    <scope>NUCLEOTIDE SEQUENCE [LARGE SCALE GENOMIC DNA]</scope>
    <source>
        <strain evidence="3">Gos25-1</strain>
    </source>
</reference>
<evidence type="ECO:0000313" key="2">
    <source>
        <dbReference type="EMBL" id="GCF93932.1"/>
    </source>
</evidence>
<evidence type="ECO:0000259" key="1">
    <source>
        <dbReference type="Pfam" id="PF00535"/>
    </source>
</evidence>
<dbReference type="OrthoDB" id="119253at2"/>
<keyword evidence="3" id="KW-1185">Reference proteome</keyword>
<dbReference type="Gene3D" id="3.90.550.10">
    <property type="entry name" value="Spore Coat Polysaccharide Biosynthesis Protein SpsA, Chain A"/>
    <property type="match status" value="1"/>
</dbReference>
<dbReference type="RefSeq" id="WP_146622373.1">
    <property type="nucleotide sequence ID" value="NZ_BJCC01000014.1"/>
</dbReference>
<accession>A0A4P5PE93</accession>
<dbReference type="EMBL" id="BJCC01000014">
    <property type="protein sequence ID" value="GCF93932.1"/>
    <property type="molecule type" value="Genomic_DNA"/>
</dbReference>
<evidence type="ECO:0000313" key="3">
    <source>
        <dbReference type="Proteomes" id="UP000290567"/>
    </source>
</evidence>
<keyword evidence="2" id="KW-0808">Transferase</keyword>
<feature type="domain" description="Glycosyltransferase 2-like" evidence="1">
    <location>
        <begin position="12"/>
        <end position="148"/>
    </location>
</feature>
<sequence>MFDIVIVLYGMTYKESPTIRSLSELLAKASIPEISRILVFDNSETAVPLTQLDHRFVYYHSDENVGLAKAYNFAWRSMSAQWLITLDQDTVLTIEYFRELSQEIKNIPENCAAAAPVVCDREKQISPVFSNTVRPLHGNLPQADTCYRENIMVINSGLAVSKRYLDSIEGYNEEFPLDYLDHWFCWRMFEEKQNLQILKVKLFHQLSVLDLSSLNEKRYTSIIKAEKKFYFTYAQHLKGRYRKQLLLRCIKQIITGKFNFARITWQEF</sequence>
<protein>
    <submittedName>
        <fullName evidence="2">Glycosyl transferase family 2</fullName>
    </submittedName>
</protein>
<organism evidence="2 3">
    <name type="scientific">Enterococcus florum</name>
    <dbReference type="NCBI Taxonomy" id="2480627"/>
    <lineage>
        <taxon>Bacteria</taxon>
        <taxon>Bacillati</taxon>
        <taxon>Bacillota</taxon>
        <taxon>Bacilli</taxon>
        <taxon>Lactobacillales</taxon>
        <taxon>Enterococcaceae</taxon>
        <taxon>Enterococcus</taxon>
    </lineage>
</organism>
<gene>
    <name evidence="2" type="ORF">NRIC_18230</name>
</gene>
<dbReference type="InterPro" id="IPR001173">
    <property type="entry name" value="Glyco_trans_2-like"/>
</dbReference>
<dbReference type="AlphaFoldDB" id="A0A4P5PE93"/>
<name>A0A4P5PE93_9ENTE</name>
<comment type="caution">
    <text evidence="2">The sequence shown here is derived from an EMBL/GenBank/DDBJ whole genome shotgun (WGS) entry which is preliminary data.</text>
</comment>
<dbReference type="GO" id="GO:0016740">
    <property type="term" value="F:transferase activity"/>
    <property type="evidence" value="ECO:0007669"/>
    <property type="project" value="UniProtKB-KW"/>
</dbReference>
<dbReference type="InterPro" id="IPR029044">
    <property type="entry name" value="Nucleotide-diphossugar_trans"/>
</dbReference>